<organism evidence="1">
    <name type="scientific">marine sediment metagenome</name>
    <dbReference type="NCBI Taxonomy" id="412755"/>
    <lineage>
        <taxon>unclassified sequences</taxon>
        <taxon>metagenomes</taxon>
        <taxon>ecological metagenomes</taxon>
    </lineage>
</organism>
<gene>
    <name evidence="1" type="ORF">LCGC14_0074440</name>
</gene>
<protein>
    <recommendedName>
        <fullName evidence="2">DUF2971 domain-containing protein</fullName>
    </recommendedName>
</protein>
<dbReference type="EMBL" id="LAZR01000018">
    <property type="protein sequence ID" value="KKO05803.1"/>
    <property type="molecule type" value="Genomic_DNA"/>
</dbReference>
<evidence type="ECO:0000313" key="1">
    <source>
        <dbReference type="EMBL" id="KKO05803.1"/>
    </source>
</evidence>
<comment type="caution">
    <text evidence="1">The sequence shown here is derived from an EMBL/GenBank/DDBJ whole genome shotgun (WGS) entry which is preliminary data.</text>
</comment>
<evidence type="ECO:0008006" key="2">
    <source>
        <dbReference type="Google" id="ProtNLM"/>
    </source>
</evidence>
<dbReference type="AlphaFoldDB" id="A0A0F9W0Q0"/>
<proteinExistence type="predicted"/>
<reference evidence="1" key="1">
    <citation type="journal article" date="2015" name="Nature">
        <title>Complex archaea that bridge the gap between prokaryotes and eukaryotes.</title>
        <authorList>
            <person name="Spang A."/>
            <person name="Saw J.H."/>
            <person name="Jorgensen S.L."/>
            <person name="Zaremba-Niedzwiedzka K."/>
            <person name="Martijn J."/>
            <person name="Lind A.E."/>
            <person name="van Eijk R."/>
            <person name="Schleper C."/>
            <person name="Guy L."/>
            <person name="Ettema T.J."/>
        </authorList>
    </citation>
    <scope>NUCLEOTIDE SEQUENCE</scope>
</reference>
<accession>A0A0F9W0Q0</accession>
<name>A0A0F9W0Q0_9ZZZZ</name>
<sequence length="309" mass="36461">MVIFYKFCKINEYLIQSLFEKNIYLNEPKYFNDPAESNFKIDWAADVEEMNRGLPVKLLIALLEKGLINTKYKDSFDTQDIEGDALIKPMNRSLIESFCYKIIRDAQKSYRITSFTTSNLNPLMWGHYSDGMRGVSLGYRLPENELKKIVYGNPYRVNVKNIILESEESEVVNTFLRKHKDWKYEKEYRLIGRNKFYSIGDKDLHSITFGYRCDPDKARFIMKLVNKVYDHKVIFKIAISSLSDYGITSFVVEDSDELFKTLKNYEKREEIYEEFEMDRTADYFLSLLDDLEDLDSNSEIELTDIKNPS</sequence>